<keyword evidence="5 7" id="KW-0472">Membrane</keyword>
<dbReference type="InterPro" id="IPR022781">
    <property type="entry name" value="Flagellar_biosynth_FliO"/>
</dbReference>
<organism evidence="8 9">
    <name type="scientific">Paractinoplanes rhizophilus</name>
    <dbReference type="NCBI Taxonomy" id="1416877"/>
    <lineage>
        <taxon>Bacteria</taxon>
        <taxon>Bacillati</taxon>
        <taxon>Actinomycetota</taxon>
        <taxon>Actinomycetes</taxon>
        <taxon>Micromonosporales</taxon>
        <taxon>Micromonosporaceae</taxon>
        <taxon>Paractinoplanes</taxon>
    </lineage>
</organism>
<proteinExistence type="predicted"/>
<comment type="caution">
    <text evidence="8">The sequence shown here is derived from an EMBL/GenBank/DDBJ whole genome shotgun (WGS) entry which is preliminary data.</text>
</comment>
<keyword evidence="4 7" id="KW-1133">Transmembrane helix</keyword>
<feature type="region of interest" description="Disordered" evidence="6">
    <location>
        <begin position="86"/>
        <end position="107"/>
    </location>
</feature>
<keyword evidence="3 7" id="KW-0812">Transmembrane</keyword>
<evidence type="ECO:0000256" key="1">
    <source>
        <dbReference type="ARBA" id="ARBA00004236"/>
    </source>
</evidence>
<gene>
    <name evidence="8" type="ORF">ACFQS1_08220</name>
</gene>
<protein>
    <submittedName>
        <fullName evidence="8">FliO/MopB family protein</fullName>
    </submittedName>
</protein>
<evidence type="ECO:0000256" key="5">
    <source>
        <dbReference type="ARBA" id="ARBA00023136"/>
    </source>
</evidence>
<accession>A0ABW2HNA0</accession>
<evidence type="ECO:0000313" key="9">
    <source>
        <dbReference type="Proteomes" id="UP001596548"/>
    </source>
</evidence>
<keyword evidence="9" id="KW-1185">Reference proteome</keyword>
<keyword evidence="2" id="KW-1003">Cell membrane</keyword>
<name>A0ABW2HNA0_9ACTN</name>
<evidence type="ECO:0000313" key="8">
    <source>
        <dbReference type="EMBL" id="MFC7273960.1"/>
    </source>
</evidence>
<evidence type="ECO:0000256" key="7">
    <source>
        <dbReference type="SAM" id="Phobius"/>
    </source>
</evidence>
<sequence length="124" mass="13786">MFELVLRIGFSLFVVLGLMWVLARVVRRPLGVGRAHGQLTVLNRQQLTRGAAVTVVKVADRAMVLGVTEQQVSFLGDADIADFESHPEEHRDTVDLPGAHPRSGGASRLDRTLLDFLRDRTSRR</sequence>
<evidence type="ECO:0000256" key="3">
    <source>
        <dbReference type="ARBA" id="ARBA00022692"/>
    </source>
</evidence>
<evidence type="ECO:0000256" key="4">
    <source>
        <dbReference type="ARBA" id="ARBA00022989"/>
    </source>
</evidence>
<dbReference type="Pfam" id="PF04347">
    <property type="entry name" value="FliO"/>
    <property type="match status" value="1"/>
</dbReference>
<evidence type="ECO:0000256" key="2">
    <source>
        <dbReference type="ARBA" id="ARBA00022475"/>
    </source>
</evidence>
<dbReference type="Proteomes" id="UP001596548">
    <property type="component" value="Unassembled WGS sequence"/>
</dbReference>
<comment type="subcellular location">
    <subcellularLocation>
        <location evidence="1">Cell membrane</location>
    </subcellularLocation>
</comment>
<evidence type="ECO:0000256" key="6">
    <source>
        <dbReference type="SAM" id="MobiDB-lite"/>
    </source>
</evidence>
<dbReference type="EMBL" id="JBHTBJ010000004">
    <property type="protein sequence ID" value="MFC7273960.1"/>
    <property type="molecule type" value="Genomic_DNA"/>
</dbReference>
<dbReference type="RefSeq" id="WP_378965592.1">
    <property type="nucleotide sequence ID" value="NZ_JBHTBJ010000004.1"/>
</dbReference>
<reference evidence="9" key="1">
    <citation type="journal article" date="2019" name="Int. J. Syst. Evol. Microbiol.">
        <title>The Global Catalogue of Microorganisms (GCM) 10K type strain sequencing project: providing services to taxonomists for standard genome sequencing and annotation.</title>
        <authorList>
            <consortium name="The Broad Institute Genomics Platform"/>
            <consortium name="The Broad Institute Genome Sequencing Center for Infectious Disease"/>
            <person name="Wu L."/>
            <person name="Ma J."/>
        </authorList>
    </citation>
    <scope>NUCLEOTIDE SEQUENCE [LARGE SCALE GENOMIC DNA]</scope>
    <source>
        <strain evidence="9">XZYJT-10</strain>
    </source>
</reference>
<feature type="transmembrane region" description="Helical" evidence="7">
    <location>
        <begin position="6"/>
        <end position="26"/>
    </location>
</feature>